<dbReference type="InterPro" id="IPR027417">
    <property type="entry name" value="P-loop_NTPase"/>
</dbReference>
<dbReference type="InterPro" id="IPR018631">
    <property type="entry name" value="AAA-ATPase-like_dom"/>
</dbReference>
<dbReference type="Proteomes" id="UP000886814">
    <property type="component" value="Unassembled WGS sequence"/>
</dbReference>
<evidence type="ECO:0000313" key="3">
    <source>
        <dbReference type="Proteomes" id="UP000886814"/>
    </source>
</evidence>
<dbReference type="GO" id="GO:0005524">
    <property type="term" value="F:ATP binding"/>
    <property type="evidence" value="ECO:0007669"/>
    <property type="project" value="UniProtKB-KW"/>
</dbReference>
<dbReference type="PANTHER" id="PTHR34825">
    <property type="entry name" value="CONSERVED PROTEIN, WITH A WEAK D-GALACTARATE DEHYDRATASE/ALTRONATE HYDROLASE DOMAIN"/>
    <property type="match status" value="1"/>
</dbReference>
<reference evidence="2" key="1">
    <citation type="journal article" date="2021" name="PeerJ">
        <title>Extensive microbial diversity within the chicken gut microbiome revealed by metagenomics and culture.</title>
        <authorList>
            <person name="Gilroy R."/>
            <person name="Ravi A."/>
            <person name="Getino M."/>
            <person name="Pursley I."/>
            <person name="Horton D.L."/>
            <person name="Alikhan N.F."/>
            <person name="Baker D."/>
            <person name="Gharbi K."/>
            <person name="Hall N."/>
            <person name="Watson M."/>
            <person name="Adriaenssens E.M."/>
            <person name="Foster-Nyarko E."/>
            <person name="Jarju S."/>
            <person name="Secka A."/>
            <person name="Antonio M."/>
            <person name="Oren A."/>
            <person name="Chaudhuri R.R."/>
            <person name="La Ragione R."/>
            <person name="Hildebrand F."/>
            <person name="Pallen M.J."/>
        </authorList>
    </citation>
    <scope>NUCLEOTIDE SEQUENCE</scope>
    <source>
        <strain evidence="2">CHK195-9823</strain>
    </source>
</reference>
<dbReference type="InterPro" id="IPR012547">
    <property type="entry name" value="PDDEXK_9"/>
</dbReference>
<sequence>MGVYLNSKNPYGMFLDEAASMYFIDKSEMLLELLPMVENSEDIIENLGSGTGKSNRYLCITRPRRFGKTVMATMIASFFGKGKDSRPIFEKLKVRNAKEAFEAHINKHNVIYISLNEVPQNCSSYEKYIGRIEKRLRNDLKSQFPDIEVDEEEPVWDILNDIYESEDEDRFIFVLDEWDYIFHRDFVREKDKKAYVEFLSNLLKGKSYVELAYMTGILPIAKYSSGSELNMFYEYTMAEEEKYSEYFGFTEGEVDELYKRYKAQKLNPENVTRERLRIWYDGYHTKAGERVYNPRSVVAALTNNNLGNYWTSSGPYDEIFYYIRENVDAVRDDLALLVSGIPVQAKVREYAATSMNLRTKNEIFSAMVVYGFLNYENGYVSIPNKELMDKFADMLQKEPSLGYVYRLAAESSKMLQATKDGNTELMAKILEYAHNTESPLLNYNNEAELTMIVNMVYLSARDSYRIEREDKAGIGYVDFIFYPLYKNEDGIILELKVDNTAEAAIRQIKEKNYALKFKGKLGQDPTYTGRILAVGISYDKKTKKHDCKVEVL</sequence>
<dbReference type="Pfam" id="PF09820">
    <property type="entry name" value="AAA-ATPase_like"/>
    <property type="match status" value="1"/>
</dbReference>
<dbReference type="PANTHER" id="PTHR34825:SF1">
    <property type="entry name" value="AAA-ATPASE-LIKE DOMAIN-CONTAINING PROTEIN"/>
    <property type="match status" value="1"/>
</dbReference>
<protein>
    <submittedName>
        <fullName evidence="2">ATP-binding protein</fullName>
    </submittedName>
</protein>
<dbReference type="SUPFAM" id="SSF52540">
    <property type="entry name" value="P-loop containing nucleoside triphosphate hydrolases"/>
    <property type="match status" value="1"/>
</dbReference>
<proteinExistence type="predicted"/>
<comment type="caution">
    <text evidence="2">The sequence shown here is derived from an EMBL/GenBank/DDBJ whole genome shotgun (WGS) entry which is preliminary data.</text>
</comment>
<keyword evidence="2" id="KW-0067">ATP-binding</keyword>
<organism evidence="2 3">
    <name type="scientific">Candidatus Blautia stercorigallinarum</name>
    <dbReference type="NCBI Taxonomy" id="2838501"/>
    <lineage>
        <taxon>Bacteria</taxon>
        <taxon>Bacillati</taxon>
        <taxon>Bacillota</taxon>
        <taxon>Clostridia</taxon>
        <taxon>Lachnospirales</taxon>
        <taxon>Lachnospiraceae</taxon>
        <taxon>Blautia</taxon>
    </lineage>
</organism>
<dbReference type="Gene3D" id="3.40.50.300">
    <property type="entry name" value="P-loop containing nucleotide triphosphate hydrolases"/>
    <property type="match status" value="1"/>
</dbReference>
<gene>
    <name evidence="2" type="ORF">H9747_09795</name>
</gene>
<dbReference type="AlphaFoldDB" id="A0A9D1TFJ9"/>
<name>A0A9D1TFJ9_9FIRM</name>
<feature type="domain" description="AAA-ATPase-like" evidence="1">
    <location>
        <begin position="54"/>
        <end position="223"/>
    </location>
</feature>
<dbReference type="Pfam" id="PF08011">
    <property type="entry name" value="PDDEXK_9"/>
    <property type="match status" value="1"/>
</dbReference>
<dbReference type="EMBL" id="DXIQ01000063">
    <property type="protein sequence ID" value="HIV39268.1"/>
    <property type="molecule type" value="Genomic_DNA"/>
</dbReference>
<keyword evidence="2" id="KW-0547">Nucleotide-binding</keyword>
<evidence type="ECO:0000313" key="2">
    <source>
        <dbReference type="EMBL" id="HIV39268.1"/>
    </source>
</evidence>
<accession>A0A9D1TFJ9</accession>
<evidence type="ECO:0000259" key="1">
    <source>
        <dbReference type="Pfam" id="PF09820"/>
    </source>
</evidence>
<reference evidence="2" key="2">
    <citation type="submission" date="2021-04" db="EMBL/GenBank/DDBJ databases">
        <authorList>
            <person name="Gilroy R."/>
        </authorList>
    </citation>
    <scope>NUCLEOTIDE SEQUENCE</scope>
    <source>
        <strain evidence="2">CHK195-9823</strain>
    </source>
</reference>